<dbReference type="GO" id="GO:0005762">
    <property type="term" value="C:mitochondrial large ribosomal subunit"/>
    <property type="evidence" value="ECO:0007669"/>
    <property type="project" value="TreeGrafter"/>
</dbReference>
<dbReference type="SUPFAM" id="SSF64263">
    <property type="entry name" value="Prokaryotic ribosomal protein L17"/>
    <property type="match status" value="1"/>
</dbReference>
<evidence type="ECO:0000256" key="1">
    <source>
        <dbReference type="ARBA" id="ARBA00008777"/>
    </source>
</evidence>
<dbReference type="InterPro" id="IPR036373">
    <property type="entry name" value="Ribosomal_bL17_sf"/>
</dbReference>
<dbReference type="Proteomes" id="UP000054248">
    <property type="component" value="Unassembled WGS sequence"/>
</dbReference>
<dbReference type="GO" id="GO:0006412">
    <property type="term" value="P:translation"/>
    <property type="evidence" value="ECO:0007669"/>
    <property type="project" value="InterPro"/>
</dbReference>
<dbReference type="STRING" id="1051891.A0A0C3QM55"/>
<dbReference type="GO" id="GO:0003735">
    <property type="term" value="F:structural constituent of ribosome"/>
    <property type="evidence" value="ECO:0007669"/>
    <property type="project" value="InterPro"/>
</dbReference>
<dbReference type="HOGENOM" id="CLU_074407_1_4_1"/>
<name>A0A0C3QM55_9AGAM</name>
<comment type="similarity">
    <text evidence="1 4">Belongs to the bacterial ribosomal protein bL17 family.</text>
</comment>
<sequence>MKHGVAFRKLSRTSSHRMLMLRNLVSSLLEHEQIKTTLPKAKETARLAEKILSLGKKGDLPAQRQAAAFLLNPDKTLPLLFGSYAERYQSRPGGYTRIHKFGHRKGDHAPHAILELCDNPRDIKFELTARAVGRQTVQRWLKTGGTAHADNVGEYTTLADRPWIRDITKVNYTQLMKFASEDRKLEFENKAIDWANHMLAEAEAEGGLRRPAEPDPKKPVPGLTVKHIGKRQRAGERLAGMSDRASSLGIASGAIGQGRIVPHLGQRSTSDVGLLNSTERTALVASKNSVAGSVNNRVWRSPFWEGGWKEALGDRPSQ</sequence>
<dbReference type="OrthoDB" id="275000at2759"/>
<dbReference type="NCBIfam" id="TIGR00059">
    <property type="entry name" value="L17"/>
    <property type="match status" value="1"/>
</dbReference>
<evidence type="ECO:0008006" key="7">
    <source>
        <dbReference type="Google" id="ProtNLM"/>
    </source>
</evidence>
<keyword evidence="3 4" id="KW-0687">Ribonucleoprotein</keyword>
<proteinExistence type="inferred from homology"/>
<dbReference type="Gene3D" id="3.90.1030.10">
    <property type="entry name" value="Ribosomal protein L17"/>
    <property type="match status" value="1"/>
</dbReference>
<evidence type="ECO:0000256" key="3">
    <source>
        <dbReference type="ARBA" id="ARBA00023274"/>
    </source>
</evidence>
<reference evidence="6" key="2">
    <citation type="submission" date="2015-01" db="EMBL/GenBank/DDBJ databases">
        <title>Evolutionary Origins and Diversification of the Mycorrhizal Mutualists.</title>
        <authorList>
            <consortium name="DOE Joint Genome Institute"/>
            <consortium name="Mycorrhizal Genomics Consortium"/>
            <person name="Kohler A."/>
            <person name="Kuo A."/>
            <person name="Nagy L.G."/>
            <person name="Floudas D."/>
            <person name="Copeland A."/>
            <person name="Barry K.W."/>
            <person name="Cichocki N."/>
            <person name="Veneault-Fourrey C."/>
            <person name="LaButti K."/>
            <person name="Lindquist E.A."/>
            <person name="Lipzen A."/>
            <person name="Lundell T."/>
            <person name="Morin E."/>
            <person name="Murat C."/>
            <person name="Riley R."/>
            <person name="Ohm R."/>
            <person name="Sun H."/>
            <person name="Tunlid A."/>
            <person name="Henrissat B."/>
            <person name="Grigoriev I.V."/>
            <person name="Hibbett D.S."/>
            <person name="Martin F."/>
        </authorList>
    </citation>
    <scope>NUCLEOTIDE SEQUENCE [LARGE SCALE GENOMIC DNA]</scope>
    <source>
        <strain evidence="6">MUT 4182</strain>
    </source>
</reference>
<dbReference type="Pfam" id="PF01196">
    <property type="entry name" value="Ribosomal_L17"/>
    <property type="match status" value="1"/>
</dbReference>
<gene>
    <name evidence="5" type="ORF">M407DRAFT_242877</name>
</gene>
<dbReference type="PANTHER" id="PTHR14413:SF16">
    <property type="entry name" value="LARGE RIBOSOMAL SUBUNIT PROTEIN BL17M"/>
    <property type="match status" value="1"/>
</dbReference>
<dbReference type="HAMAP" id="MF_01368">
    <property type="entry name" value="Ribosomal_bL17"/>
    <property type="match status" value="1"/>
</dbReference>
<dbReference type="PANTHER" id="PTHR14413">
    <property type="entry name" value="RIBOSOMAL PROTEIN L17"/>
    <property type="match status" value="1"/>
</dbReference>
<evidence type="ECO:0000313" key="5">
    <source>
        <dbReference type="EMBL" id="KIO28831.1"/>
    </source>
</evidence>
<accession>A0A0C3QM55</accession>
<evidence type="ECO:0000313" key="6">
    <source>
        <dbReference type="Proteomes" id="UP000054248"/>
    </source>
</evidence>
<dbReference type="InterPro" id="IPR000456">
    <property type="entry name" value="Ribosomal_bL17"/>
</dbReference>
<protein>
    <recommendedName>
        <fullName evidence="7">Ribosomal protein L17</fullName>
    </recommendedName>
</protein>
<keyword evidence="6" id="KW-1185">Reference proteome</keyword>
<evidence type="ECO:0000256" key="4">
    <source>
        <dbReference type="RuleBase" id="RU000660"/>
    </source>
</evidence>
<dbReference type="EMBL" id="KN822990">
    <property type="protein sequence ID" value="KIO28831.1"/>
    <property type="molecule type" value="Genomic_DNA"/>
</dbReference>
<reference evidence="5 6" key="1">
    <citation type="submission" date="2014-04" db="EMBL/GenBank/DDBJ databases">
        <authorList>
            <consortium name="DOE Joint Genome Institute"/>
            <person name="Kuo A."/>
            <person name="Girlanda M."/>
            <person name="Perotto S."/>
            <person name="Kohler A."/>
            <person name="Nagy L.G."/>
            <person name="Floudas D."/>
            <person name="Copeland A."/>
            <person name="Barry K.W."/>
            <person name="Cichocki N."/>
            <person name="Veneault-Fourrey C."/>
            <person name="LaButti K."/>
            <person name="Lindquist E.A."/>
            <person name="Lipzen A."/>
            <person name="Lundell T."/>
            <person name="Morin E."/>
            <person name="Murat C."/>
            <person name="Sun H."/>
            <person name="Tunlid A."/>
            <person name="Henrissat B."/>
            <person name="Grigoriev I.V."/>
            <person name="Hibbett D.S."/>
            <person name="Martin F."/>
            <person name="Nordberg H.P."/>
            <person name="Cantor M.N."/>
            <person name="Hua S.X."/>
        </authorList>
    </citation>
    <scope>NUCLEOTIDE SEQUENCE [LARGE SCALE GENOMIC DNA]</scope>
    <source>
        <strain evidence="5 6">MUT 4182</strain>
    </source>
</reference>
<dbReference type="AlphaFoldDB" id="A0A0C3QM55"/>
<evidence type="ECO:0000256" key="2">
    <source>
        <dbReference type="ARBA" id="ARBA00022980"/>
    </source>
</evidence>
<keyword evidence="2 4" id="KW-0689">Ribosomal protein</keyword>
<organism evidence="5 6">
    <name type="scientific">Tulasnella calospora MUT 4182</name>
    <dbReference type="NCBI Taxonomy" id="1051891"/>
    <lineage>
        <taxon>Eukaryota</taxon>
        <taxon>Fungi</taxon>
        <taxon>Dikarya</taxon>
        <taxon>Basidiomycota</taxon>
        <taxon>Agaricomycotina</taxon>
        <taxon>Agaricomycetes</taxon>
        <taxon>Cantharellales</taxon>
        <taxon>Tulasnellaceae</taxon>
        <taxon>Tulasnella</taxon>
    </lineage>
</organism>